<accession>A0ABT5KAF1</accession>
<keyword evidence="1" id="KW-0812">Transmembrane</keyword>
<dbReference type="Proteomes" id="UP001221189">
    <property type="component" value="Unassembled WGS sequence"/>
</dbReference>
<dbReference type="EMBL" id="JAQQXT010000002">
    <property type="protein sequence ID" value="MDC8770902.1"/>
    <property type="molecule type" value="Genomic_DNA"/>
</dbReference>
<keyword evidence="1" id="KW-0472">Membrane</keyword>
<proteinExistence type="predicted"/>
<dbReference type="InterPro" id="IPR008621">
    <property type="entry name" value="Cbb3-typ_cyt_oxidase_comp"/>
</dbReference>
<name>A0ABT5KAF1_9BURK</name>
<feature type="transmembrane region" description="Helical" evidence="1">
    <location>
        <begin position="6"/>
        <end position="27"/>
    </location>
</feature>
<evidence type="ECO:0000313" key="3">
    <source>
        <dbReference type="Proteomes" id="UP001221189"/>
    </source>
</evidence>
<comment type="caution">
    <text evidence="2">The sequence shown here is derived from an EMBL/GenBank/DDBJ whole genome shotgun (WGS) entry which is preliminary data.</text>
</comment>
<dbReference type="CDD" id="cd01324">
    <property type="entry name" value="cbb3_Oxidase_CcoQ"/>
    <property type="match status" value="1"/>
</dbReference>
<protein>
    <submittedName>
        <fullName evidence="2">Cbb3-type cytochrome c oxidase subunit 3</fullName>
    </submittedName>
</protein>
<evidence type="ECO:0000313" key="2">
    <source>
        <dbReference type="EMBL" id="MDC8770902.1"/>
    </source>
</evidence>
<sequence length="51" mass="5557">MDINTLRAAVTVFSLLVFLCIVGWAYAGRNKASFEEQGMLPLGEDGNGRPQ</sequence>
<dbReference type="RefSeq" id="WP_263532081.1">
    <property type="nucleotide sequence ID" value="NZ_JAQQXT010000002.1"/>
</dbReference>
<keyword evidence="1" id="KW-1133">Transmembrane helix</keyword>
<keyword evidence="3" id="KW-1185">Reference proteome</keyword>
<evidence type="ECO:0000256" key="1">
    <source>
        <dbReference type="SAM" id="Phobius"/>
    </source>
</evidence>
<reference evidence="2 3" key="1">
    <citation type="submission" date="2022-10" db="EMBL/GenBank/DDBJ databases">
        <title>Paucibacter sp. hw1 Genome sequencing.</title>
        <authorList>
            <person name="Park S."/>
        </authorList>
    </citation>
    <scope>NUCLEOTIDE SEQUENCE [LARGE SCALE GENOMIC DNA]</scope>
    <source>
        <strain evidence="3">hw1</strain>
    </source>
</reference>
<organism evidence="2 3">
    <name type="scientific">Roseateles albus</name>
    <dbReference type="NCBI Taxonomy" id="2987525"/>
    <lineage>
        <taxon>Bacteria</taxon>
        <taxon>Pseudomonadati</taxon>
        <taxon>Pseudomonadota</taxon>
        <taxon>Betaproteobacteria</taxon>
        <taxon>Burkholderiales</taxon>
        <taxon>Sphaerotilaceae</taxon>
        <taxon>Roseateles</taxon>
    </lineage>
</organism>
<gene>
    <name evidence="2" type="ORF">PRZ03_04905</name>
</gene>